<evidence type="ECO:0000256" key="1">
    <source>
        <dbReference type="SAM" id="Phobius"/>
    </source>
</evidence>
<organism evidence="2 3">
    <name type="scientific">Jiangella rhizosphaerae</name>
    <dbReference type="NCBI Taxonomy" id="2293569"/>
    <lineage>
        <taxon>Bacteria</taxon>
        <taxon>Bacillati</taxon>
        <taxon>Actinomycetota</taxon>
        <taxon>Actinomycetes</taxon>
        <taxon>Jiangellales</taxon>
        <taxon>Jiangellaceae</taxon>
        <taxon>Jiangella</taxon>
    </lineage>
</organism>
<sequence length="76" mass="8360">MMCAGAIVLSLLFFGAARLLGFTDLPQTAPELSAFVVALNLSVPMAVWMRFRGMEWRPRLGTRMPHGVSARRVEPG</sequence>
<dbReference type="Proteomes" id="UP000284057">
    <property type="component" value="Unassembled WGS sequence"/>
</dbReference>
<evidence type="ECO:0000313" key="2">
    <source>
        <dbReference type="EMBL" id="RIQ18241.1"/>
    </source>
</evidence>
<reference evidence="2 3" key="1">
    <citation type="submission" date="2018-09" db="EMBL/GenBank/DDBJ databases">
        <title>Isolation, diversity and antifungal activity of actinobacteria from wheat.</title>
        <authorList>
            <person name="Han C."/>
        </authorList>
    </citation>
    <scope>NUCLEOTIDE SEQUENCE [LARGE SCALE GENOMIC DNA]</scope>
    <source>
        <strain evidence="2 3">NEAU-YY265</strain>
    </source>
</reference>
<dbReference type="EMBL" id="QUAL01000190">
    <property type="protein sequence ID" value="RIQ18241.1"/>
    <property type="molecule type" value="Genomic_DNA"/>
</dbReference>
<feature type="transmembrane region" description="Helical" evidence="1">
    <location>
        <begin position="29"/>
        <end position="49"/>
    </location>
</feature>
<proteinExistence type="predicted"/>
<accession>A0A418KKV4</accession>
<dbReference type="AlphaFoldDB" id="A0A418KKV4"/>
<evidence type="ECO:0000313" key="3">
    <source>
        <dbReference type="Proteomes" id="UP000284057"/>
    </source>
</evidence>
<comment type="caution">
    <text evidence="2">The sequence shown here is derived from an EMBL/GenBank/DDBJ whole genome shotgun (WGS) entry which is preliminary data.</text>
</comment>
<keyword evidence="3" id="KW-1185">Reference proteome</keyword>
<protein>
    <submittedName>
        <fullName evidence="2">Uncharacterized protein</fullName>
    </submittedName>
</protein>
<name>A0A418KKV4_9ACTN</name>
<keyword evidence="1" id="KW-0472">Membrane</keyword>
<gene>
    <name evidence="2" type="ORF">DY240_21715</name>
</gene>
<keyword evidence="1" id="KW-1133">Transmembrane helix</keyword>
<keyword evidence="1" id="KW-0812">Transmembrane</keyword>